<protein>
    <submittedName>
        <fullName evidence="7">Uncharacterized protein</fullName>
    </submittedName>
</protein>
<dbReference type="InterPro" id="IPR008949">
    <property type="entry name" value="Isoprenoid_synthase_dom_sf"/>
</dbReference>
<dbReference type="GO" id="GO:0010333">
    <property type="term" value="F:terpene synthase activity"/>
    <property type="evidence" value="ECO:0007669"/>
    <property type="project" value="InterPro"/>
</dbReference>
<dbReference type="PANTHER" id="PTHR31225">
    <property type="entry name" value="OS04G0344100 PROTEIN-RELATED"/>
    <property type="match status" value="1"/>
</dbReference>
<dbReference type="Proteomes" id="UP001408789">
    <property type="component" value="Unassembled WGS sequence"/>
</dbReference>
<dbReference type="EMBL" id="JBCNJP010000014">
    <property type="protein sequence ID" value="KAK9068921.1"/>
    <property type="molecule type" value="Genomic_DNA"/>
</dbReference>
<dbReference type="InterPro" id="IPR001906">
    <property type="entry name" value="Terpene_synth_N"/>
</dbReference>
<evidence type="ECO:0000256" key="3">
    <source>
        <dbReference type="ARBA" id="ARBA00022842"/>
    </source>
</evidence>
<comment type="cofactor">
    <cofactor evidence="1">
        <name>Mg(2+)</name>
        <dbReference type="ChEBI" id="CHEBI:18420"/>
    </cofactor>
</comment>
<dbReference type="Pfam" id="PF03936">
    <property type="entry name" value="Terpene_synth_C"/>
    <property type="match status" value="1"/>
</dbReference>
<gene>
    <name evidence="7" type="ORF">SSX86_013037</name>
</gene>
<reference evidence="7 8" key="1">
    <citation type="submission" date="2024-04" db="EMBL/GenBank/DDBJ databases">
        <title>The reference genome of an endangered Asteraceae, Deinandra increscens subsp. villosa, native to the Central Coast of California.</title>
        <authorList>
            <person name="Guilliams M."/>
            <person name="Hasenstab-Lehman K."/>
            <person name="Meyer R."/>
            <person name="Mcevoy S."/>
        </authorList>
    </citation>
    <scope>NUCLEOTIDE SEQUENCE [LARGE SCALE GENOMIC DNA]</scope>
    <source>
        <tissue evidence="7">Leaf</tissue>
    </source>
</reference>
<dbReference type="InterPro" id="IPR050148">
    <property type="entry name" value="Terpene_synthase-like"/>
</dbReference>
<comment type="caution">
    <text evidence="7">The sequence shown here is derived from an EMBL/GenBank/DDBJ whole genome shotgun (WGS) entry which is preliminary data.</text>
</comment>
<dbReference type="InterPro" id="IPR008930">
    <property type="entry name" value="Terpenoid_cyclase/PrenylTrfase"/>
</dbReference>
<evidence type="ECO:0000259" key="6">
    <source>
        <dbReference type="Pfam" id="PF03936"/>
    </source>
</evidence>
<keyword evidence="2" id="KW-0479">Metal-binding</keyword>
<dbReference type="InterPro" id="IPR034741">
    <property type="entry name" value="Terpene_cyclase-like_1_C"/>
</dbReference>
<dbReference type="SFLD" id="SFLDS00005">
    <property type="entry name" value="Isoprenoid_Synthase_Type_I"/>
    <property type="match status" value="1"/>
</dbReference>
<accession>A0AAP0D5C7</accession>
<evidence type="ECO:0000259" key="5">
    <source>
        <dbReference type="Pfam" id="PF01397"/>
    </source>
</evidence>
<evidence type="ECO:0000256" key="1">
    <source>
        <dbReference type="ARBA" id="ARBA00001946"/>
    </source>
</evidence>
<keyword evidence="8" id="KW-1185">Reference proteome</keyword>
<dbReference type="AlphaFoldDB" id="A0AAP0D5C7"/>
<dbReference type="InterPro" id="IPR005630">
    <property type="entry name" value="Terpene_synthase_metal-bd"/>
</dbReference>
<evidence type="ECO:0000313" key="8">
    <source>
        <dbReference type="Proteomes" id="UP001408789"/>
    </source>
</evidence>
<evidence type="ECO:0000313" key="7">
    <source>
        <dbReference type="EMBL" id="KAK9068921.1"/>
    </source>
</evidence>
<dbReference type="PANTHER" id="PTHR31225:SF0">
    <property type="entry name" value="S-(+)-LINALOOL SYNTHASE, CHLOROPLASTIC"/>
    <property type="match status" value="1"/>
</dbReference>
<dbReference type="Gene3D" id="1.50.10.130">
    <property type="entry name" value="Terpene synthase, N-terminal domain"/>
    <property type="match status" value="1"/>
</dbReference>
<dbReference type="SUPFAM" id="SSF48239">
    <property type="entry name" value="Terpenoid cyclases/Protein prenyltransferases"/>
    <property type="match status" value="1"/>
</dbReference>
<proteinExistence type="predicted"/>
<name>A0AAP0D5C7_9ASTR</name>
<feature type="domain" description="Terpene synthase metal-binding" evidence="6">
    <location>
        <begin position="254"/>
        <end position="494"/>
    </location>
</feature>
<dbReference type="Pfam" id="PF01397">
    <property type="entry name" value="Terpene_synth"/>
    <property type="match status" value="1"/>
</dbReference>
<dbReference type="GO" id="GO:0016114">
    <property type="term" value="P:terpenoid biosynthetic process"/>
    <property type="evidence" value="ECO:0007669"/>
    <property type="project" value="InterPro"/>
</dbReference>
<dbReference type="SFLD" id="SFLDG01019">
    <property type="entry name" value="Terpene_Cyclase_Like_1_C_Termi"/>
    <property type="match status" value="1"/>
</dbReference>
<dbReference type="Gene3D" id="1.10.600.10">
    <property type="entry name" value="Farnesyl Diphosphate Synthase"/>
    <property type="match status" value="1"/>
</dbReference>
<dbReference type="InterPro" id="IPR036965">
    <property type="entry name" value="Terpene_synth_N_sf"/>
</dbReference>
<dbReference type="GO" id="GO:0000287">
    <property type="term" value="F:magnesium ion binding"/>
    <property type="evidence" value="ECO:0007669"/>
    <property type="project" value="InterPro"/>
</dbReference>
<evidence type="ECO:0000256" key="2">
    <source>
        <dbReference type="ARBA" id="ARBA00022723"/>
    </source>
</evidence>
<organism evidence="7 8">
    <name type="scientific">Deinandra increscens subsp. villosa</name>
    <dbReference type="NCBI Taxonomy" id="3103831"/>
    <lineage>
        <taxon>Eukaryota</taxon>
        <taxon>Viridiplantae</taxon>
        <taxon>Streptophyta</taxon>
        <taxon>Embryophyta</taxon>
        <taxon>Tracheophyta</taxon>
        <taxon>Spermatophyta</taxon>
        <taxon>Magnoliopsida</taxon>
        <taxon>eudicotyledons</taxon>
        <taxon>Gunneridae</taxon>
        <taxon>Pentapetalae</taxon>
        <taxon>asterids</taxon>
        <taxon>campanulids</taxon>
        <taxon>Asterales</taxon>
        <taxon>Asteraceae</taxon>
        <taxon>Asteroideae</taxon>
        <taxon>Heliantheae alliance</taxon>
        <taxon>Madieae</taxon>
        <taxon>Madiinae</taxon>
        <taxon>Deinandra</taxon>
    </lineage>
</organism>
<keyword evidence="4" id="KW-0456">Lyase</keyword>
<keyword evidence="3" id="KW-0460">Magnesium</keyword>
<sequence length="546" mass="63128">MAAQNTLLAITSFTQKAIPQLLIKRGHLHTTIVRDHGHIWGITSSDQLKSCYNPLKRNESFCKCMSRPQQIECILPEDTVVKHAKLVDVVREQLTNDIHDNLRQVSLYFRILRQKGFQVSADVFKLFKGKDGKFLEDLKDDIRGLMELYEASHLCIEGENILDEAATFSSHMLQKELNFLDDKEAKIVRYTLENPHRRNLTCFSLPNSTKEIDFDFDFGFGFDSTILKELLELEQTKVQSIHMMEINEILRWWKDLGLGQDLNLARNQPLKWYVVPMVSLPNPNLSQQRIDLTKALSFIYIMDDIFDIYGTLNELTLLTEAVNRWDISNIQHLPYYIKSSFRALYDTTNEIACRVSEKHGFNPIKSLQRAWGRLCEAFLMEAKWLSSGHIPNTEEYLKTGEVSSGVHVFLVHMFFLLGDGAIEEHASLIDDNYNIVSSVSKILRLSDDLEGEQDNQNQHGRDGSYVKCFLMEHEYSSTKIARDYVIEIISDTWKCLNKECLSPNPFSDNFLKGAINLARLVPSMYRYNHNNNNSFDQIEEYIKSIL</sequence>
<evidence type="ECO:0000256" key="4">
    <source>
        <dbReference type="ARBA" id="ARBA00023239"/>
    </source>
</evidence>
<feature type="domain" description="Terpene synthase N-terminal" evidence="5">
    <location>
        <begin position="92"/>
        <end position="178"/>
    </location>
</feature>
<dbReference type="SUPFAM" id="SSF48576">
    <property type="entry name" value="Terpenoid synthases"/>
    <property type="match status" value="1"/>
</dbReference>